<feature type="compositionally biased region" description="Polar residues" evidence="7">
    <location>
        <begin position="568"/>
        <end position="589"/>
    </location>
</feature>
<gene>
    <name evidence="10" type="ORF">FHL15_002907</name>
</gene>
<name>A0A553I7K9_9PEZI</name>
<protein>
    <recommendedName>
        <fullName evidence="9">Major facilitator superfamily (MFS) profile domain-containing protein</fullName>
    </recommendedName>
</protein>
<evidence type="ECO:0000313" key="10">
    <source>
        <dbReference type="EMBL" id="TRX96183.1"/>
    </source>
</evidence>
<feature type="region of interest" description="Disordered" evidence="7">
    <location>
        <begin position="543"/>
        <end position="602"/>
    </location>
</feature>
<feature type="transmembrane region" description="Helical" evidence="8">
    <location>
        <begin position="332"/>
        <end position="353"/>
    </location>
</feature>
<dbReference type="PANTHER" id="PTHR42790:SF1">
    <property type="entry name" value="AROMATIC AMINO ACID AMINOTRANSFERASE, HYPOTHETICAL (EUROFUNG)"/>
    <property type="match status" value="1"/>
</dbReference>
<feature type="transmembrane region" description="Helical" evidence="8">
    <location>
        <begin position="359"/>
        <end position="379"/>
    </location>
</feature>
<dbReference type="Gene3D" id="3.40.640.10">
    <property type="entry name" value="Type I PLP-dependent aspartate aminotransferase-like (Major domain)"/>
    <property type="match status" value="1"/>
</dbReference>
<keyword evidence="6" id="KW-0663">Pyridoxal phosphate</keyword>
<dbReference type="InterPro" id="IPR015424">
    <property type="entry name" value="PyrdxlP-dep_Trfase"/>
</dbReference>
<feature type="transmembrane region" description="Helical" evidence="8">
    <location>
        <begin position="175"/>
        <end position="197"/>
    </location>
</feature>
<keyword evidence="11" id="KW-1185">Reference proteome</keyword>
<dbReference type="Proteomes" id="UP000319160">
    <property type="component" value="Unassembled WGS sequence"/>
</dbReference>
<comment type="subcellular location">
    <subcellularLocation>
        <location evidence="2">Membrane</location>
        <topology evidence="2">Multi-pass membrane protein</topology>
    </subcellularLocation>
</comment>
<dbReference type="OrthoDB" id="691673at2759"/>
<feature type="domain" description="Major facilitator superfamily (MFS) profile" evidence="9">
    <location>
        <begin position="49"/>
        <end position="454"/>
    </location>
</feature>
<evidence type="ECO:0000256" key="1">
    <source>
        <dbReference type="ARBA" id="ARBA00001933"/>
    </source>
</evidence>
<feature type="transmembrane region" description="Helical" evidence="8">
    <location>
        <begin position="88"/>
        <end position="108"/>
    </location>
</feature>
<feature type="transmembrane region" description="Helical" evidence="8">
    <location>
        <begin position="141"/>
        <end position="163"/>
    </location>
</feature>
<dbReference type="Pfam" id="PF00155">
    <property type="entry name" value="Aminotran_1_2"/>
    <property type="match status" value="1"/>
</dbReference>
<dbReference type="GO" id="GO:0030170">
    <property type="term" value="F:pyridoxal phosphate binding"/>
    <property type="evidence" value="ECO:0007669"/>
    <property type="project" value="InterPro"/>
</dbReference>
<evidence type="ECO:0000313" key="11">
    <source>
        <dbReference type="Proteomes" id="UP000319160"/>
    </source>
</evidence>
<evidence type="ECO:0000256" key="5">
    <source>
        <dbReference type="ARBA" id="ARBA00022679"/>
    </source>
</evidence>
<dbReference type="GO" id="GO:0022857">
    <property type="term" value="F:transmembrane transporter activity"/>
    <property type="evidence" value="ECO:0007669"/>
    <property type="project" value="InterPro"/>
</dbReference>
<feature type="transmembrane region" description="Helical" evidence="8">
    <location>
        <begin position="425"/>
        <end position="448"/>
    </location>
</feature>
<evidence type="ECO:0000256" key="7">
    <source>
        <dbReference type="SAM" id="MobiDB-lite"/>
    </source>
</evidence>
<dbReference type="PANTHER" id="PTHR42790">
    <property type="entry name" value="AMINOTRANSFERASE"/>
    <property type="match status" value="1"/>
</dbReference>
<keyword evidence="8" id="KW-1133">Transmembrane helix</keyword>
<feature type="transmembrane region" description="Helical" evidence="8">
    <location>
        <begin position="253"/>
        <end position="279"/>
    </location>
</feature>
<dbReference type="InterPro" id="IPR015421">
    <property type="entry name" value="PyrdxlP-dep_Trfase_major"/>
</dbReference>
<evidence type="ECO:0000256" key="2">
    <source>
        <dbReference type="ARBA" id="ARBA00004141"/>
    </source>
</evidence>
<dbReference type="InterPro" id="IPR050859">
    <property type="entry name" value="Class-I_PLP-dep_aminotransf"/>
</dbReference>
<feature type="transmembrane region" description="Helical" evidence="8">
    <location>
        <begin position="291"/>
        <end position="311"/>
    </location>
</feature>
<dbReference type="CDD" id="cd17323">
    <property type="entry name" value="MFS_Tpo1_MDR_like"/>
    <property type="match status" value="1"/>
</dbReference>
<organism evidence="10 11">
    <name type="scientific">Xylaria flabelliformis</name>
    <dbReference type="NCBI Taxonomy" id="2512241"/>
    <lineage>
        <taxon>Eukaryota</taxon>
        <taxon>Fungi</taxon>
        <taxon>Dikarya</taxon>
        <taxon>Ascomycota</taxon>
        <taxon>Pezizomycotina</taxon>
        <taxon>Sordariomycetes</taxon>
        <taxon>Xylariomycetidae</taxon>
        <taxon>Xylariales</taxon>
        <taxon>Xylariaceae</taxon>
        <taxon>Xylaria</taxon>
    </lineage>
</organism>
<dbReference type="Gene3D" id="1.20.1250.20">
    <property type="entry name" value="MFS general substrate transporter like domains"/>
    <property type="match status" value="1"/>
</dbReference>
<dbReference type="InterPro" id="IPR036259">
    <property type="entry name" value="MFS_trans_sf"/>
</dbReference>
<evidence type="ECO:0000256" key="6">
    <source>
        <dbReference type="ARBA" id="ARBA00022898"/>
    </source>
</evidence>
<evidence type="ECO:0000259" key="9">
    <source>
        <dbReference type="PROSITE" id="PS50850"/>
    </source>
</evidence>
<feature type="transmembrane region" description="Helical" evidence="8">
    <location>
        <begin position="114"/>
        <end position="134"/>
    </location>
</feature>
<dbReference type="SUPFAM" id="SSF53383">
    <property type="entry name" value="PLP-dependent transferases"/>
    <property type="match status" value="1"/>
</dbReference>
<comment type="caution">
    <text evidence="10">The sequence shown here is derived from an EMBL/GenBank/DDBJ whole genome shotgun (WGS) entry which is preliminary data.</text>
</comment>
<dbReference type="GO" id="GO:1901605">
    <property type="term" value="P:alpha-amino acid metabolic process"/>
    <property type="evidence" value="ECO:0007669"/>
    <property type="project" value="TreeGrafter"/>
</dbReference>
<dbReference type="Pfam" id="PF07690">
    <property type="entry name" value="MFS_1"/>
    <property type="match status" value="1"/>
</dbReference>
<dbReference type="PROSITE" id="PS50850">
    <property type="entry name" value="MFS"/>
    <property type="match status" value="1"/>
</dbReference>
<dbReference type="GO" id="GO:0016020">
    <property type="term" value="C:membrane"/>
    <property type="evidence" value="ECO:0007669"/>
    <property type="project" value="UniProtKB-SubCell"/>
</dbReference>
<keyword evidence="8" id="KW-0472">Membrane</keyword>
<dbReference type="InterPro" id="IPR011701">
    <property type="entry name" value="MFS"/>
</dbReference>
<feature type="transmembrane region" description="Helical" evidence="8">
    <location>
        <begin position="47"/>
        <end position="76"/>
    </location>
</feature>
<dbReference type="InterPro" id="IPR004839">
    <property type="entry name" value="Aminotransferase_I/II_large"/>
</dbReference>
<keyword evidence="4" id="KW-0032">Aminotransferase</keyword>
<evidence type="ECO:0000256" key="4">
    <source>
        <dbReference type="ARBA" id="ARBA00022576"/>
    </source>
</evidence>
<dbReference type="STRING" id="2512241.A0A553I7K9"/>
<dbReference type="GO" id="GO:0008483">
    <property type="term" value="F:transaminase activity"/>
    <property type="evidence" value="ECO:0007669"/>
    <property type="project" value="UniProtKB-KW"/>
</dbReference>
<comment type="similarity">
    <text evidence="3">Belongs to the class-I pyridoxal-phosphate-dependent aminotransferase family.</text>
</comment>
<reference evidence="11" key="1">
    <citation type="submission" date="2019-06" db="EMBL/GenBank/DDBJ databases">
        <title>Draft genome sequence of the griseofulvin-producing fungus Xylaria cubensis strain G536.</title>
        <authorList>
            <person name="Mead M.E."/>
            <person name="Raja H.A."/>
            <person name="Steenwyk J.L."/>
            <person name="Knowles S.L."/>
            <person name="Oberlies N.H."/>
            <person name="Rokas A."/>
        </authorList>
    </citation>
    <scope>NUCLEOTIDE SEQUENCE [LARGE SCALE GENOMIC DNA]</scope>
    <source>
        <strain evidence="11">G536</strain>
    </source>
</reference>
<sequence>MGDKSGIDVEATAGSLTPLSAQDSLQVDWSGPDDTENPLNWPGHKSFGHIIIVAVLSMVVNIAATVVAPGVGGLVVDFGIENETIATLTVTIYLLGFALGPLFISPISELYGRLVVYHASNIVFIAFVVGCALSRNTPEYLVFRFLSGFAGSAPLTIGGGTIADVLPLERRGLGSALFGLGPLLGPGGVAAIATLILMRETHPHILLERRAAKLRRETGNPDIKSKFDKGPKGAHIVVVSLIRPLQLLVFSPVVLLMSIFVALVFGLLYLLFAAFAPLFGDVYGFSTGISGLAYIGIGLGELIGLVVFGALSDKIQQKRMAADQATKPKPEYRLVLMIWFSPIIGAGLFIFGWTAQNHIHWIVPIFGTVLVGFGAFFVILPSQLYLVDLFGFEAAASALGANILLRSLSGAFLPVAGPYLFATLNYGWGNTLLGFLALAFSLIPVVFYRYGEWLRSKTTVKLQEWESLYNAKRAVVILRIGVGRKSAANSEVHVAPKQSYLPTYLRYKLKCFPSSALDSSKPCQRCTRAKATCVFGQRARKDTPRPRRLISPVKESHQEACNDETPCLPSSSSSNTVRYSPEVSQSQSPAEGPSEFGHTMLPMLDGSSIPKDCCTANRGMALSGFADSTNEWREDSWSIGSSVWVDNTCGVVQDLQLTPGQITQTNTNSHNQFRFDEIALHDLDGIHNVMRDRSSSEGGPSLPLELSTLLGEMHVYLHMLEAYNASDNRNSEDALNDYPIGDALYLLRRFCELQDRVRESDEPAIWPQSPVDTDMVATTLVTVTCYITMTRVLNTLYGHLEQYLARTGPESASKSYTGATDYYRGMRLGELAPFHSVYVRTREATGALLNGLKGMDLAIRIPHDPLRFSEGKTSGMIGDDGRSVSTEDCLTGTLLKEGGAKLAQSIKNVTSPRVDACLSPTKRRLIPLSGALGPGLLRPTGTNMDRSIQCVADMAKPAPPKDMSHHYSDLAKARKPSQMKMFYRFFAIPGIGNFAGGLPNAQFFPFDTLEAQSAKPERWTPTPNRPGGDDLSPAMASAKISDKNAKTASHVVVPHDSAAADLTKKIDLTTALQYGQASGYPPLASYIRQFTREVLHPNVPYSGGPEVALTVGSTDGFYKVLDVFTNIWVEGKNDIRERPGLLVEVFIYPNILSQAMPRGIQACPVEMDEDGMAPYGPGGLEDVLANWDDAKGKRPHLLYTVSMGHNPTSGVLSLERRKELYDICSKYDVIIIEDDPYWYLQFPSAEIEEAKARNKPIPEFKVANTLPKKSGHPFIDSLVPSFLNIDVDGRVIRLDTFSKTVAPGCRLGWVTATPEISNHIIRVSESGTQQPSGFVQAMIAENIMGPQPEATSAFISRPLKDRATFTGWKTEGWVRWLSGLRGEYERRMQTMCTLLEENAYQLKQSTPVRDSDWDWGVITKTKLYEFEWPRGGMFLWLKVHFEAHPLFGAVGSQGNVIDGPALSSALMIFLTHKPFLVLVSPGMMFSATPEIAQRRGWAYYRLCFAAETDEMNSACSTRFGQGVQKFWRIKKVAEIEALLEESGMTTEAEEIEGLANLMGC</sequence>
<dbReference type="CDD" id="cd00609">
    <property type="entry name" value="AAT_like"/>
    <property type="match status" value="1"/>
</dbReference>
<dbReference type="InterPro" id="IPR020846">
    <property type="entry name" value="MFS_dom"/>
</dbReference>
<accession>A0A553I7K9</accession>
<keyword evidence="8" id="KW-0812">Transmembrane</keyword>
<proteinExistence type="inferred from homology"/>
<evidence type="ECO:0000256" key="8">
    <source>
        <dbReference type="SAM" id="Phobius"/>
    </source>
</evidence>
<keyword evidence="5" id="KW-0808">Transferase</keyword>
<dbReference type="EMBL" id="VFLP01000012">
    <property type="protein sequence ID" value="TRX96183.1"/>
    <property type="molecule type" value="Genomic_DNA"/>
</dbReference>
<dbReference type="SUPFAM" id="SSF103473">
    <property type="entry name" value="MFS general substrate transporter"/>
    <property type="match status" value="1"/>
</dbReference>
<comment type="cofactor">
    <cofactor evidence="1">
        <name>pyridoxal 5'-phosphate</name>
        <dbReference type="ChEBI" id="CHEBI:597326"/>
    </cofactor>
</comment>
<evidence type="ECO:0000256" key="3">
    <source>
        <dbReference type="ARBA" id="ARBA00007441"/>
    </source>
</evidence>